<name>A0A8S1CQ04_9INSE</name>
<comment type="caution">
    <text evidence="4">The sequence shown here is derived from an EMBL/GenBank/DDBJ whole genome shotgun (WGS) entry which is preliminary data.</text>
</comment>
<feature type="chain" id="PRO_5035872412" evidence="3">
    <location>
        <begin position="20"/>
        <end position="345"/>
    </location>
</feature>
<evidence type="ECO:0000256" key="1">
    <source>
        <dbReference type="ARBA" id="ARBA00022460"/>
    </source>
</evidence>
<dbReference type="PROSITE" id="PS00233">
    <property type="entry name" value="CHIT_BIND_RR_1"/>
    <property type="match status" value="1"/>
</dbReference>
<dbReference type="PROSITE" id="PS51155">
    <property type="entry name" value="CHIT_BIND_RR_2"/>
    <property type="match status" value="1"/>
</dbReference>
<accession>A0A8S1CQ04</accession>
<evidence type="ECO:0000256" key="2">
    <source>
        <dbReference type="PROSITE-ProRule" id="PRU00497"/>
    </source>
</evidence>
<evidence type="ECO:0000313" key="5">
    <source>
        <dbReference type="Proteomes" id="UP000494165"/>
    </source>
</evidence>
<keyword evidence="5" id="KW-1185">Reference proteome</keyword>
<dbReference type="InterPro" id="IPR051217">
    <property type="entry name" value="Insect_Cuticle_Struc_Prot"/>
</dbReference>
<protein>
    <submittedName>
        <fullName evidence="4">Uncharacterized protein</fullName>
    </submittedName>
</protein>
<dbReference type="GO" id="GO:0042302">
    <property type="term" value="F:structural constituent of cuticle"/>
    <property type="evidence" value="ECO:0007669"/>
    <property type="project" value="UniProtKB-UniRule"/>
</dbReference>
<dbReference type="GO" id="GO:0005615">
    <property type="term" value="C:extracellular space"/>
    <property type="evidence" value="ECO:0007669"/>
    <property type="project" value="TreeGrafter"/>
</dbReference>
<dbReference type="InterPro" id="IPR031311">
    <property type="entry name" value="CHIT_BIND_RR_consensus"/>
</dbReference>
<proteinExistence type="predicted"/>
<dbReference type="GO" id="GO:0031012">
    <property type="term" value="C:extracellular matrix"/>
    <property type="evidence" value="ECO:0007669"/>
    <property type="project" value="TreeGrafter"/>
</dbReference>
<dbReference type="InterPro" id="IPR000618">
    <property type="entry name" value="Insect_cuticle"/>
</dbReference>
<feature type="signal peptide" evidence="3">
    <location>
        <begin position="1"/>
        <end position="19"/>
    </location>
</feature>
<dbReference type="PANTHER" id="PTHR12236">
    <property type="entry name" value="STRUCTURAL CONTITUENT OF CUTICLE"/>
    <property type="match status" value="1"/>
</dbReference>
<evidence type="ECO:0000256" key="3">
    <source>
        <dbReference type="SAM" id="SignalP"/>
    </source>
</evidence>
<keyword evidence="3" id="KW-0732">Signal</keyword>
<dbReference type="EMBL" id="CADEPI010000057">
    <property type="protein sequence ID" value="CAB3370961.1"/>
    <property type="molecule type" value="Genomic_DNA"/>
</dbReference>
<dbReference type="PANTHER" id="PTHR12236:SF79">
    <property type="entry name" value="CUTICULAR PROTEIN 50CB-RELATED"/>
    <property type="match status" value="1"/>
</dbReference>
<sequence>MAWYQHFCLLLAVSMSVFAVETPIPERFLPPRNFNPHPITDVDRSSKEGTLHELNIPEPADVYAQYTQRRQPAYKDQEFRQYASVDQQLAYEANVQAYVSEADRHQEFDTSVGPYESPTAHYNHGHGQTYQREQFGGSSESPVRHFTQVTQHGSGLYTSRSITHRTDHFSKKPYSFAYSVLDDASGDDFSHSQAHNGHATQGEYRVKLPDGRTQVVRYTADNGGYHADVAYDEEEEQVHQQQQQHQVHPQPLVDAAYESSAAFEPYHLLAVRQATHATPSPFAAAYPVVKNAFYGGESAAEVIPGQHLAKATTSDIQPTQFAFEQHLVYKRSHQRRKKGRRTHRA</sequence>
<keyword evidence="1 2" id="KW-0193">Cuticle</keyword>
<dbReference type="Proteomes" id="UP000494165">
    <property type="component" value="Unassembled WGS sequence"/>
</dbReference>
<evidence type="ECO:0000313" key="4">
    <source>
        <dbReference type="EMBL" id="CAB3370961.1"/>
    </source>
</evidence>
<dbReference type="AlphaFoldDB" id="A0A8S1CQ04"/>
<organism evidence="4 5">
    <name type="scientific">Cloeon dipterum</name>
    <dbReference type="NCBI Taxonomy" id="197152"/>
    <lineage>
        <taxon>Eukaryota</taxon>
        <taxon>Metazoa</taxon>
        <taxon>Ecdysozoa</taxon>
        <taxon>Arthropoda</taxon>
        <taxon>Hexapoda</taxon>
        <taxon>Insecta</taxon>
        <taxon>Pterygota</taxon>
        <taxon>Palaeoptera</taxon>
        <taxon>Ephemeroptera</taxon>
        <taxon>Pisciforma</taxon>
        <taxon>Baetidae</taxon>
        <taxon>Cloeon</taxon>
    </lineage>
</organism>
<reference evidence="4 5" key="1">
    <citation type="submission" date="2020-04" db="EMBL/GenBank/DDBJ databases">
        <authorList>
            <person name="Alioto T."/>
            <person name="Alioto T."/>
            <person name="Gomez Garrido J."/>
        </authorList>
    </citation>
    <scope>NUCLEOTIDE SEQUENCE [LARGE SCALE GENOMIC DNA]</scope>
</reference>
<gene>
    <name evidence="4" type="ORF">CLODIP_2_CD08351</name>
</gene>
<dbReference type="Pfam" id="PF00379">
    <property type="entry name" value="Chitin_bind_4"/>
    <property type="match status" value="1"/>
</dbReference>
<dbReference type="OrthoDB" id="6382199at2759"/>